<reference evidence="2 3" key="1">
    <citation type="submission" date="2016-11" db="EMBL/GenBank/DDBJ databases">
        <authorList>
            <person name="Jaros S."/>
            <person name="Januszkiewicz K."/>
            <person name="Wedrychowicz H."/>
        </authorList>
    </citation>
    <scope>NUCLEOTIDE SEQUENCE [LARGE SCALE GENOMIC DNA]</scope>
    <source>
        <strain evidence="2 3">DSM 25661</strain>
    </source>
</reference>
<dbReference type="STRING" id="1155689.SAMN05444278_102159"/>
<name>A0A1M4U2I6_9FLAO</name>
<feature type="transmembrane region" description="Helical" evidence="1">
    <location>
        <begin position="12"/>
        <end position="32"/>
    </location>
</feature>
<sequence>MQYIYQEKQIVWWLVVPFSIILFFLILALFIATTSESAKLGLTVSIVIMVLILINFYQLKISVSQHYLKVAFGQGLFKKTFDVKNINPGRFSIVKLPWYYGMGWKYDFSGHMFFSTRPGQALSFQLKGSPMQYRIVANDNAALKAAILKAISLN</sequence>
<evidence type="ECO:0000313" key="2">
    <source>
        <dbReference type="EMBL" id="SHE51041.1"/>
    </source>
</evidence>
<dbReference type="AlphaFoldDB" id="A0A1M4U2I6"/>
<feature type="transmembrane region" description="Helical" evidence="1">
    <location>
        <begin position="38"/>
        <end position="57"/>
    </location>
</feature>
<evidence type="ECO:0000313" key="3">
    <source>
        <dbReference type="Proteomes" id="UP000184462"/>
    </source>
</evidence>
<keyword evidence="1" id="KW-0812">Transmembrane</keyword>
<keyword evidence="1" id="KW-0472">Membrane</keyword>
<keyword evidence="3" id="KW-1185">Reference proteome</keyword>
<proteinExistence type="predicted"/>
<organism evidence="2 3">
    <name type="scientific">Psychroflexus salarius</name>
    <dbReference type="NCBI Taxonomy" id="1155689"/>
    <lineage>
        <taxon>Bacteria</taxon>
        <taxon>Pseudomonadati</taxon>
        <taxon>Bacteroidota</taxon>
        <taxon>Flavobacteriia</taxon>
        <taxon>Flavobacteriales</taxon>
        <taxon>Flavobacteriaceae</taxon>
        <taxon>Psychroflexus</taxon>
    </lineage>
</organism>
<keyword evidence="1" id="KW-1133">Transmembrane helix</keyword>
<accession>A0A1M4U2I6</accession>
<dbReference type="EMBL" id="FQTW01000002">
    <property type="protein sequence ID" value="SHE51041.1"/>
    <property type="molecule type" value="Genomic_DNA"/>
</dbReference>
<protein>
    <submittedName>
        <fullName evidence="2">Uncharacterized protein</fullName>
    </submittedName>
</protein>
<dbReference type="OrthoDB" id="1454413at2"/>
<gene>
    <name evidence="2" type="ORF">SAMN05444278_102159</name>
</gene>
<dbReference type="RefSeq" id="WP_073192177.1">
    <property type="nucleotide sequence ID" value="NZ_FQTW01000002.1"/>
</dbReference>
<evidence type="ECO:0000256" key="1">
    <source>
        <dbReference type="SAM" id="Phobius"/>
    </source>
</evidence>
<dbReference type="Proteomes" id="UP000184462">
    <property type="component" value="Unassembled WGS sequence"/>
</dbReference>